<dbReference type="PANTHER" id="PTHR30555:SF0">
    <property type="entry name" value="CATALASE-PEROXIDASE"/>
    <property type="match status" value="1"/>
</dbReference>
<evidence type="ECO:0000256" key="2">
    <source>
        <dbReference type="ARBA" id="ARBA00022559"/>
    </source>
</evidence>
<keyword evidence="2 8" id="KW-0575">Peroxidase</keyword>
<comment type="cofactor">
    <cofactor evidence="1">
        <name>heme b</name>
        <dbReference type="ChEBI" id="CHEBI:60344"/>
    </cofactor>
</comment>
<evidence type="ECO:0000256" key="3">
    <source>
        <dbReference type="ARBA" id="ARBA00022617"/>
    </source>
</evidence>
<evidence type="ECO:0000313" key="8">
    <source>
        <dbReference type="EMBL" id="NYE73957.1"/>
    </source>
</evidence>
<keyword evidence="3" id="KW-0349">Heme</keyword>
<evidence type="ECO:0000256" key="1">
    <source>
        <dbReference type="ARBA" id="ARBA00001970"/>
    </source>
</evidence>
<evidence type="ECO:0000313" key="9">
    <source>
        <dbReference type="Proteomes" id="UP000569914"/>
    </source>
</evidence>
<feature type="region of interest" description="Disordered" evidence="7">
    <location>
        <begin position="1"/>
        <end position="21"/>
    </location>
</feature>
<dbReference type="GO" id="GO:0046872">
    <property type="term" value="F:metal ion binding"/>
    <property type="evidence" value="ECO:0007669"/>
    <property type="project" value="UniProtKB-KW"/>
</dbReference>
<name>A0A7Y9IC50_9ACTN</name>
<keyword evidence="5" id="KW-0560">Oxidoreductase</keyword>
<keyword evidence="4" id="KW-0479">Metal-binding</keyword>
<proteinExistence type="predicted"/>
<dbReference type="CDD" id="cd00093">
    <property type="entry name" value="HTH_XRE"/>
    <property type="match status" value="1"/>
</dbReference>
<dbReference type="GO" id="GO:0070301">
    <property type="term" value="P:cellular response to hydrogen peroxide"/>
    <property type="evidence" value="ECO:0007669"/>
    <property type="project" value="TreeGrafter"/>
</dbReference>
<dbReference type="GO" id="GO:0004096">
    <property type="term" value="F:catalase activity"/>
    <property type="evidence" value="ECO:0007669"/>
    <property type="project" value="InterPro"/>
</dbReference>
<dbReference type="GO" id="GO:0020037">
    <property type="term" value="F:heme binding"/>
    <property type="evidence" value="ECO:0007669"/>
    <property type="project" value="InterPro"/>
</dbReference>
<sequence>MALSRHSSAREAPAHCRSATGIREQARLSGRDLATECGWHPSNTSRIENIRSAPTAALAEVYAGDDAKQKFVEDFVAAWVKVMELDRFDLK</sequence>
<comment type="caution">
    <text evidence="8">The sequence shown here is derived from an EMBL/GenBank/DDBJ whole genome shotgun (WGS) entry which is preliminary data.</text>
</comment>
<dbReference type="Proteomes" id="UP000569914">
    <property type="component" value="Unassembled WGS sequence"/>
</dbReference>
<evidence type="ECO:0000256" key="6">
    <source>
        <dbReference type="ARBA" id="ARBA00023004"/>
    </source>
</evidence>
<protein>
    <submittedName>
        <fullName evidence="8">Catalase (Peroxidase I)</fullName>
    </submittedName>
</protein>
<dbReference type="InterPro" id="IPR001387">
    <property type="entry name" value="Cro/C1-type_HTH"/>
</dbReference>
<dbReference type="PANTHER" id="PTHR30555">
    <property type="entry name" value="HYDROPEROXIDASE I, BIFUNCTIONAL CATALASE-PEROXIDASE"/>
    <property type="match status" value="1"/>
</dbReference>
<dbReference type="SUPFAM" id="SSF48113">
    <property type="entry name" value="Heme-dependent peroxidases"/>
    <property type="match status" value="1"/>
</dbReference>
<dbReference type="InterPro" id="IPR010255">
    <property type="entry name" value="Haem_peroxidase_sf"/>
</dbReference>
<evidence type="ECO:0000256" key="4">
    <source>
        <dbReference type="ARBA" id="ARBA00022723"/>
    </source>
</evidence>
<keyword evidence="9" id="KW-1185">Reference proteome</keyword>
<reference evidence="8 9" key="1">
    <citation type="submission" date="2020-07" db="EMBL/GenBank/DDBJ databases">
        <title>Sequencing the genomes of 1000 actinobacteria strains.</title>
        <authorList>
            <person name="Klenk H.-P."/>
        </authorList>
    </citation>
    <scope>NUCLEOTIDE SEQUENCE [LARGE SCALE GENOMIC DNA]</scope>
    <source>
        <strain evidence="8 9">DSM 22083</strain>
    </source>
</reference>
<dbReference type="GO" id="GO:0042744">
    <property type="term" value="P:hydrogen peroxide catabolic process"/>
    <property type="evidence" value="ECO:0007669"/>
    <property type="project" value="TreeGrafter"/>
</dbReference>
<organism evidence="8 9">
    <name type="scientific">Microlunatus parietis</name>
    <dbReference type="NCBI Taxonomy" id="682979"/>
    <lineage>
        <taxon>Bacteria</taxon>
        <taxon>Bacillati</taxon>
        <taxon>Actinomycetota</taxon>
        <taxon>Actinomycetes</taxon>
        <taxon>Propionibacteriales</taxon>
        <taxon>Propionibacteriaceae</taxon>
        <taxon>Microlunatus</taxon>
    </lineage>
</organism>
<dbReference type="GO" id="GO:0005829">
    <property type="term" value="C:cytosol"/>
    <property type="evidence" value="ECO:0007669"/>
    <property type="project" value="TreeGrafter"/>
</dbReference>
<evidence type="ECO:0000256" key="5">
    <source>
        <dbReference type="ARBA" id="ARBA00023002"/>
    </source>
</evidence>
<accession>A0A7Y9IC50</accession>
<dbReference type="EMBL" id="JACCBU010000001">
    <property type="protein sequence ID" value="NYE73957.1"/>
    <property type="molecule type" value="Genomic_DNA"/>
</dbReference>
<dbReference type="AlphaFoldDB" id="A0A7Y9IC50"/>
<gene>
    <name evidence="8" type="ORF">BKA15_005286</name>
</gene>
<dbReference type="Gene3D" id="1.10.420.10">
    <property type="entry name" value="Peroxidase, domain 2"/>
    <property type="match status" value="1"/>
</dbReference>
<evidence type="ECO:0000256" key="7">
    <source>
        <dbReference type="SAM" id="MobiDB-lite"/>
    </source>
</evidence>
<keyword evidence="6" id="KW-0408">Iron</keyword>
<dbReference type="Gene3D" id="1.10.520.10">
    <property type="match status" value="1"/>
</dbReference>
<dbReference type="InterPro" id="IPR000763">
    <property type="entry name" value="Catalase_peroxidase"/>
</dbReference>
<dbReference type="RefSeq" id="WP_179747561.1">
    <property type="nucleotide sequence ID" value="NZ_JACCBU010000001.1"/>
</dbReference>